<dbReference type="Gene3D" id="3.10.20.90">
    <property type="entry name" value="Phosphatidylinositol 3-kinase Catalytic Subunit, Chain A, domain 1"/>
    <property type="match status" value="1"/>
</dbReference>
<organism evidence="15 16">
    <name type="scientific">Homarus americanus</name>
    <name type="common">American lobster</name>
    <dbReference type="NCBI Taxonomy" id="6706"/>
    <lineage>
        <taxon>Eukaryota</taxon>
        <taxon>Metazoa</taxon>
        <taxon>Ecdysozoa</taxon>
        <taxon>Arthropoda</taxon>
        <taxon>Crustacea</taxon>
        <taxon>Multicrustacea</taxon>
        <taxon>Malacostraca</taxon>
        <taxon>Eumalacostraca</taxon>
        <taxon>Eucarida</taxon>
        <taxon>Decapoda</taxon>
        <taxon>Pleocyemata</taxon>
        <taxon>Astacidea</taxon>
        <taxon>Nephropoidea</taxon>
        <taxon>Nephropidae</taxon>
        <taxon>Homarus</taxon>
    </lineage>
</organism>
<dbReference type="Pfam" id="PF09380">
    <property type="entry name" value="FERM_C"/>
    <property type="match status" value="1"/>
</dbReference>
<dbReference type="PROSITE" id="PS50056">
    <property type="entry name" value="TYR_PHOSPHATASE_2"/>
    <property type="match status" value="1"/>
</dbReference>
<accession>A0A8J5N5N3</accession>
<feature type="region of interest" description="Disordered" evidence="11">
    <location>
        <begin position="556"/>
        <end position="583"/>
    </location>
</feature>
<dbReference type="InterPro" id="IPR018979">
    <property type="entry name" value="FERM_N"/>
</dbReference>
<evidence type="ECO:0000256" key="8">
    <source>
        <dbReference type="ARBA" id="ARBA00022949"/>
    </source>
</evidence>
<dbReference type="InterPro" id="IPR000299">
    <property type="entry name" value="FERM_domain"/>
</dbReference>
<dbReference type="PROSITE" id="PS50057">
    <property type="entry name" value="FERM_3"/>
    <property type="match status" value="1"/>
</dbReference>
<evidence type="ECO:0000256" key="7">
    <source>
        <dbReference type="ARBA" id="ARBA00022912"/>
    </source>
</evidence>
<evidence type="ECO:0000256" key="11">
    <source>
        <dbReference type="SAM" id="MobiDB-lite"/>
    </source>
</evidence>
<dbReference type="GO" id="GO:0009887">
    <property type="term" value="P:animal organ morphogenesis"/>
    <property type="evidence" value="ECO:0007669"/>
    <property type="project" value="UniProtKB-ARBA"/>
</dbReference>
<feature type="compositionally biased region" description="Low complexity" evidence="11">
    <location>
        <begin position="558"/>
        <end position="578"/>
    </location>
</feature>
<dbReference type="InterPro" id="IPR041782">
    <property type="entry name" value="PTPN14/21_FERM_C"/>
</dbReference>
<proteinExistence type="inferred from homology"/>
<dbReference type="InterPro" id="IPR016130">
    <property type="entry name" value="Tyr_Pase_AS"/>
</dbReference>
<keyword evidence="5" id="KW-0963">Cytoplasm</keyword>
<evidence type="ECO:0000313" key="15">
    <source>
        <dbReference type="EMBL" id="KAG7173524.1"/>
    </source>
</evidence>
<dbReference type="InterPro" id="IPR011993">
    <property type="entry name" value="PH-like_dom_sf"/>
</dbReference>
<dbReference type="Gene3D" id="1.20.80.60">
    <property type="match status" value="1"/>
</dbReference>
<dbReference type="CDD" id="cd17099">
    <property type="entry name" value="FERM_F1_PTPN14_like"/>
    <property type="match status" value="1"/>
</dbReference>
<dbReference type="InterPro" id="IPR000387">
    <property type="entry name" value="Tyr_Pase_dom"/>
</dbReference>
<dbReference type="CDD" id="cd13188">
    <property type="entry name" value="FERM_C_PTPN14_PTPN21"/>
    <property type="match status" value="1"/>
</dbReference>
<dbReference type="SMART" id="SM00194">
    <property type="entry name" value="PTPc"/>
    <property type="match status" value="1"/>
</dbReference>
<evidence type="ECO:0000259" key="13">
    <source>
        <dbReference type="PROSITE" id="PS50056"/>
    </source>
</evidence>
<dbReference type="FunFam" id="3.10.20.90:FF:000039">
    <property type="entry name" value="Tyrosine-protein phosphatase non-receptor type"/>
    <property type="match status" value="1"/>
</dbReference>
<evidence type="ECO:0000256" key="1">
    <source>
        <dbReference type="ARBA" id="ARBA00004245"/>
    </source>
</evidence>
<feature type="region of interest" description="Disordered" evidence="11">
    <location>
        <begin position="708"/>
        <end position="770"/>
    </location>
</feature>
<dbReference type="GO" id="GO:0004725">
    <property type="term" value="F:protein tyrosine phosphatase activity"/>
    <property type="evidence" value="ECO:0007669"/>
    <property type="project" value="UniProtKB-EC"/>
</dbReference>
<gene>
    <name evidence="15" type="primary">Ptpn14-L</name>
    <name evidence="15" type="ORF">Hamer_G020149</name>
</gene>
<dbReference type="Pfam" id="PF00102">
    <property type="entry name" value="Y_phosphatase"/>
    <property type="match status" value="2"/>
</dbReference>
<feature type="compositionally biased region" description="Basic and acidic residues" evidence="11">
    <location>
        <begin position="725"/>
        <end position="740"/>
    </location>
</feature>
<dbReference type="SMART" id="SM00295">
    <property type="entry name" value="B41"/>
    <property type="match status" value="1"/>
</dbReference>
<dbReference type="SUPFAM" id="SSF50729">
    <property type="entry name" value="PH domain-like"/>
    <property type="match status" value="1"/>
</dbReference>
<evidence type="ECO:0000256" key="10">
    <source>
        <dbReference type="SAM" id="Coils"/>
    </source>
</evidence>
<dbReference type="EMBL" id="JAHLQT010009549">
    <property type="protein sequence ID" value="KAG7173524.1"/>
    <property type="molecule type" value="Genomic_DNA"/>
</dbReference>
<comment type="subcellular location">
    <subcellularLocation>
        <location evidence="2">Cell junction</location>
    </subcellularLocation>
    <subcellularLocation>
        <location evidence="1">Cytoplasm</location>
        <location evidence="1">Cytoskeleton</location>
    </subcellularLocation>
</comment>
<feature type="coiled-coil region" evidence="10">
    <location>
        <begin position="794"/>
        <end position="821"/>
    </location>
</feature>
<keyword evidence="8" id="KW-0965">Cell junction</keyword>
<dbReference type="EC" id="3.1.3.48" evidence="4"/>
<dbReference type="Pfam" id="PF09379">
    <property type="entry name" value="FERM_N"/>
    <property type="match status" value="1"/>
</dbReference>
<dbReference type="Gene3D" id="3.90.190.10">
    <property type="entry name" value="Protein tyrosine phosphatase superfamily"/>
    <property type="match status" value="2"/>
</dbReference>
<evidence type="ECO:0000259" key="12">
    <source>
        <dbReference type="PROSITE" id="PS50055"/>
    </source>
</evidence>
<dbReference type="GO" id="GO:0048666">
    <property type="term" value="P:neuron development"/>
    <property type="evidence" value="ECO:0007669"/>
    <property type="project" value="UniProtKB-ARBA"/>
</dbReference>
<dbReference type="SUPFAM" id="SSF47031">
    <property type="entry name" value="Second domain of FERM"/>
    <property type="match status" value="2"/>
</dbReference>
<dbReference type="SUPFAM" id="SSF54236">
    <property type="entry name" value="Ubiquitin-like"/>
    <property type="match status" value="1"/>
</dbReference>
<evidence type="ECO:0000256" key="6">
    <source>
        <dbReference type="ARBA" id="ARBA00022801"/>
    </source>
</evidence>
<dbReference type="InterPro" id="IPR035963">
    <property type="entry name" value="FERM_2"/>
</dbReference>
<dbReference type="PANTHER" id="PTHR45706">
    <property type="entry name" value="TYROSINE-PROTEIN PHOSPHATASE"/>
    <property type="match status" value="1"/>
</dbReference>
<dbReference type="GO" id="GO:0070161">
    <property type="term" value="C:anchoring junction"/>
    <property type="evidence" value="ECO:0007669"/>
    <property type="project" value="UniProtKB-SubCell"/>
</dbReference>
<dbReference type="Gene3D" id="1.20.80.10">
    <property type="match status" value="1"/>
</dbReference>
<keyword evidence="6" id="KW-0378">Hydrolase</keyword>
<dbReference type="InterPro" id="IPR029071">
    <property type="entry name" value="Ubiquitin-like_domsf"/>
</dbReference>
<dbReference type="GO" id="GO:0005856">
    <property type="term" value="C:cytoskeleton"/>
    <property type="evidence" value="ECO:0007669"/>
    <property type="project" value="UniProtKB-SubCell"/>
</dbReference>
<dbReference type="InterPro" id="IPR003595">
    <property type="entry name" value="Tyr_Pase_cat"/>
</dbReference>
<feature type="domain" description="FERM" evidence="14">
    <location>
        <begin position="25"/>
        <end position="408"/>
    </location>
</feature>
<sequence>MKVKMPFKLRLKKTRHYNVLSRNVLVISVELLDKTTLECTLSADSTGQDCLHNVFQRLSLHQPEFFGLRYMSKKPYPKVRWVELDRPLKKQLDKYAQSPALALAVLYYIHDVSLLQDDVTRSHYFLQVKQDVLEGKLRCNHEQAVSISWPSIKIGNTVPEFLLYTEAYVPDLHDTTQLSNYPSLTSLTAMLPQVTPATGFTPMFVFPDTHVQCLSTLLIIYSSDSLCIRLTVLLPPKKLMFDSLFLRQTAEFGDHQPDRHTAEYLKDFMLFPKQVGSDGEVAALLEAVVWQYSSLQGLAQALAETYYILEAQRLDGYGQETFMARDERGSEVYLGTSLMGIDVRPAAGHTHIFYRWNDITNLVNNKRNFGIECQRTDETVHFTFDEPDAAKYVWKMCVKQHTFYKRNQEVLEGNSGTDTRSLAIPDLQSSVMTAQLQHLSASHDMVDSRGGLGELTMRSSADQGALASYTTTLPQFDMSQPHLKKPEIVSCELLYNITKPENIVTSAESSGHLGATVESSSSQLMSDPSYALLSQSAYSLNTTHHPQQNQVVLTSHNQVSQPSALQQQQQSQQQQQQRDGGGQQVTLYSSNLSLPTTRTSFRRSLLPQYRPAPDYETALVQKYGPGVNPANLRATMLYSSQPEISNSHVMEGTAHELSQPAGGVGSYSHYKGYTDLSLHPDPSVPQLSRSAGILMPGPLHNTYSTPELASPSAGELLDGGSRCSDGGREAGRDHEHELLHVYKPPPPYPYNKPSSNSTPDLATINQGGNLSPDLASRRRALLTASLGCLGSPDLSRTYENLADLSEAVESLRNELTRTTETGNTFFQSLHSFNHNYSCNDLDAIYQLSDGRVAMGTNLNLNPMFAGDQSSQQSQQKKQGTAPQYSAPPRYSSQFAAQYTDPQYPSGAVQSSQEPIYQNIAALRTDEPRERTRSAPEIENNPMNVVGPTQGSHLLGQMGGEEVQGGRSRALSQPVRQSAIDPQIYIENRLGEQQRGPIEAINTAMGGESSGLKLSPRKKWGAPSAGPMMLAGQSEPILASNVSTLDSHTTHDTGQTRTREATADAMAVHDTGQTKMRDTPADSPSAHDIGQTRVKETAVDSHTARDIGQTSTRDAVGTSELMRTIDKPHQGAGATKGVTPDVLRGATLSKGGPKDPRSVQLETKLVSGDILQEFELIPRIKSNADFTTATKPDNIPRNRYKDIVPYEENRASVGESQRFYICCQGPLANTVSHFWQCVWEADVYLVVMLTSVTGDTATSKSFPYWPQTDNTSVECGQVGFLEELSTLRRYTYQEVRGVGRNRNTPVLVHCSAGVGRSGVTILCDLLLEATDHNLPLDPPKVLLHLRQQRMALVQTIAQYKFVYQVLLAYLNRARLI</sequence>
<protein>
    <recommendedName>
        <fullName evidence="4">protein-tyrosine-phosphatase</fullName>
        <ecNumber evidence="4">3.1.3.48</ecNumber>
    </recommendedName>
</protein>
<keyword evidence="10" id="KW-0175">Coiled coil</keyword>
<dbReference type="InterPro" id="IPR000242">
    <property type="entry name" value="PTP_cat"/>
</dbReference>
<dbReference type="SUPFAM" id="SSF52799">
    <property type="entry name" value="(Phosphotyrosine protein) phosphatases II"/>
    <property type="match status" value="1"/>
</dbReference>
<keyword evidence="9" id="KW-0206">Cytoskeleton</keyword>
<dbReference type="InterPro" id="IPR014352">
    <property type="entry name" value="FERM/acyl-CoA-bd_prot_sf"/>
</dbReference>
<evidence type="ECO:0000259" key="14">
    <source>
        <dbReference type="PROSITE" id="PS50057"/>
    </source>
</evidence>
<dbReference type="SMART" id="SM01196">
    <property type="entry name" value="FERM_C"/>
    <property type="match status" value="1"/>
</dbReference>
<feature type="compositionally biased region" description="Low complexity" evidence="11">
    <location>
        <begin position="868"/>
        <end position="878"/>
    </location>
</feature>
<evidence type="ECO:0000256" key="9">
    <source>
        <dbReference type="ARBA" id="ARBA00023212"/>
    </source>
</evidence>
<comment type="similarity">
    <text evidence="3">Belongs to the protein-tyrosine phosphatase family. Non-receptor class subfamily.</text>
</comment>
<dbReference type="Proteomes" id="UP000747542">
    <property type="component" value="Unassembled WGS sequence"/>
</dbReference>
<dbReference type="InterPro" id="IPR029021">
    <property type="entry name" value="Prot-tyrosine_phosphatase-like"/>
</dbReference>
<keyword evidence="7" id="KW-0904">Protein phosphatase</keyword>
<dbReference type="InterPro" id="IPR018980">
    <property type="entry name" value="FERM_PH-like_C"/>
</dbReference>
<feature type="region of interest" description="Disordered" evidence="11">
    <location>
        <begin position="1127"/>
        <end position="1157"/>
    </location>
</feature>
<dbReference type="PROSITE" id="PS50055">
    <property type="entry name" value="TYR_PHOSPHATASE_PTP"/>
    <property type="match status" value="1"/>
</dbReference>
<evidence type="ECO:0000313" key="16">
    <source>
        <dbReference type="Proteomes" id="UP000747542"/>
    </source>
</evidence>
<dbReference type="PRINTS" id="PR00700">
    <property type="entry name" value="PRTYPHPHTASE"/>
</dbReference>
<name>A0A8J5N5N3_HOMAM</name>
<dbReference type="Gene3D" id="2.30.29.30">
    <property type="entry name" value="Pleckstrin-homology domain (PH domain)/Phosphotyrosine-binding domain (PTB)"/>
    <property type="match status" value="1"/>
</dbReference>
<reference evidence="15" key="1">
    <citation type="journal article" date="2021" name="Sci. Adv.">
        <title>The American lobster genome reveals insights on longevity, neural, and immune adaptations.</title>
        <authorList>
            <person name="Polinski J.M."/>
            <person name="Zimin A.V."/>
            <person name="Clark K.F."/>
            <person name="Kohn A.B."/>
            <person name="Sadowski N."/>
            <person name="Timp W."/>
            <person name="Ptitsyn A."/>
            <person name="Khanna P."/>
            <person name="Romanova D.Y."/>
            <person name="Williams P."/>
            <person name="Greenwood S.J."/>
            <person name="Moroz L.L."/>
            <person name="Walt D.R."/>
            <person name="Bodnar A.G."/>
        </authorList>
    </citation>
    <scope>NUCLEOTIDE SEQUENCE</scope>
    <source>
        <strain evidence="15">GMGI-L3</strain>
    </source>
</reference>
<dbReference type="InterPro" id="IPR019748">
    <property type="entry name" value="FERM_central"/>
</dbReference>
<evidence type="ECO:0000256" key="3">
    <source>
        <dbReference type="ARBA" id="ARBA00009649"/>
    </source>
</evidence>
<feature type="domain" description="Tyrosine-protein phosphatase" evidence="12">
    <location>
        <begin position="1169"/>
        <end position="1368"/>
    </location>
</feature>
<dbReference type="SMART" id="SM00404">
    <property type="entry name" value="PTPc_motif"/>
    <property type="match status" value="1"/>
</dbReference>
<evidence type="ECO:0000256" key="2">
    <source>
        <dbReference type="ARBA" id="ARBA00004282"/>
    </source>
</evidence>
<dbReference type="GO" id="GO:0071944">
    <property type="term" value="C:cell periphery"/>
    <property type="evidence" value="ECO:0007669"/>
    <property type="project" value="UniProtKB-ARBA"/>
</dbReference>
<dbReference type="Pfam" id="PF00373">
    <property type="entry name" value="FERM_M"/>
    <property type="match status" value="2"/>
</dbReference>
<dbReference type="InterPro" id="IPR019749">
    <property type="entry name" value="Band_41_domain"/>
</dbReference>
<feature type="region of interest" description="Disordered" evidence="11">
    <location>
        <begin position="863"/>
        <end position="888"/>
    </location>
</feature>
<keyword evidence="16" id="KW-1185">Reference proteome</keyword>
<feature type="compositionally biased region" description="Polar residues" evidence="11">
    <location>
        <begin position="758"/>
        <end position="769"/>
    </location>
</feature>
<feature type="domain" description="Tyrosine specific protein phosphatases" evidence="13">
    <location>
        <begin position="1277"/>
        <end position="1359"/>
    </location>
</feature>
<comment type="caution">
    <text evidence="15">The sequence shown here is derived from an EMBL/GenBank/DDBJ whole genome shotgun (WGS) entry which is preliminary data.</text>
</comment>
<dbReference type="PROSITE" id="PS00383">
    <property type="entry name" value="TYR_PHOSPHATASE_1"/>
    <property type="match status" value="1"/>
</dbReference>
<evidence type="ECO:0000256" key="5">
    <source>
        <dbReference type="ARBA" id="ARBA00022490"/>
    </source>
</evidence>
<dbReference type="PANTHER" id="PTHR45706:SF1">
    <property type="entry name" value="PEZ, ISOFORM A"/>
    <property type="match status" value="1"/>
</dbReference>
<evidence type="ECO:0000256" key="4">
    <source>
        <dbReference type="ARBA" id="ARBA00013064"/>
    </source>
</evidence>
<dbReference type="CDD" id="cd14473">
    <property type="entry name" value="FERM_B-lobe"/>
    <property type="match status" value="1"/>
</dbReference>